<dbReference type="EMBL" id="AJAS01000025">
    <property type="protein sequence ID" value="EOH96111.1"/>
    <property type="molecule type" value="Genomic_DNA"/>
</dbReference>
<protein>
    <submittedName>
        <fullName evidence="2">M6 family metalloprotease domain-containing protein</fullName>
    </submittedName>
</protein>
<reference evidence="3 5" key="2">
    <citation type="submission" date="2013-03" db="EMBL/GenBank/DDBJ databases">
        <title>The Genome Sequence of Enterococcus moraviensis BAA-383 (PacBio/Illumina hybrid assembly).</title>
        <authorList>
            <consortium name="The Broad Institute Genomics Platform"/>
            <consortium name="The Broad Institute Genome Sequencing Center for Infectious Disease"/>
            <person name="Earl A."/>
            <person name="Russ C."/>
            <person name="Gilmore M."/>
            <person name="Surin D."/>
            <person name="Walker B."/>
            <person name="Young S."/>
            <person name="Zeng Q."/>
            <person name="Gargeya S."/>
            <person name="Fitzgerald M."/>
            <person name="Haas B."/>
            <person name="Abouelleil A."/>
            <person name="Allen A.W."/>
            <person name="Alvarado L."/>
            <person name="Arachchi H.M."/>
            <person name="Berlin A.M."/>
            <person name="Chapman S.B."/>
            <person name="Gainer-Dewar J."/>
            <person name="Goldberg J."/>
            <person name="Griggs A."/>
            <person name="Gujja S."/>
            <person name="Hansen M."/>
            <person name="Howarth C."/>
            <person name="Imamovic A."/>
            <person name="Ireland A."/>
            <person name="Larimer J."/>
            <person name="McCowan C."/>
            <person name="Murphy C."/>
            <person name="Pearson M."/>
            <person name="Poon T.W."/>
            <person name="Priest M."/>
            <person name="Roberts A."/>
            <person name="Saif S."/>
            <person name="Shea T."/>
            <person name="Sisk P."/>
            <person name="Sykes S."/>
            <person name="Wortman J."/>
            <person name="Nusbaum C."/>
            <person name="Birren B."/>
        </authorList>
    </citation>
    <scope>NUCLEOTIDE SEQUENCE [LARGE SCALE GENOMIC DNA]</scope>
    <source>
        <strain evidence="3 5">ATCC BAA-383</strain>
    </source>
</reference>
<dbReference type="HOGENOM" id="CLU_283247_0_0_9"/>
<keyword evidence="2" id="KW-0378">Hydrolase</keyword>
<gene>
    <name evidence="3" type="ORF">I586_02354</name>
    <name evidence="2" type="ORF">UAY_03021</name>
</gene>
<dbReference type="InterPro" id="IPR018247">
    <property type="entry name" value="EF_Hand_1_Ca_BS"/>
</dbReference>
<dbReference type="Proteomes" id="UP000014157">
    <property type="component" value="Unassembled WGS sequence"/>
</dbReference>
<dbReference type="NCBIfam" id="TIGR03296">
    <property type="entry name" value="M6dom_TIGR03296"/>
    <property type="match status" value="1"/>
</dbReference>
<dbReference type="PROSITE" id="PS00018">
    <property type="entry name" value="EF_HAND_1"/>
    <property type="match status" value="1"/>
</dbReference>
<proteinExistence type="predicted"/>
<dbReference type="InterPro" id="IPR011992">
    <property type="entry name" value="EF-hand-dom_pair"/>
</dbReference>
<dbReference type="PROSITE" id="PS50222">
    <property type="entry name" value="EF_HAND_2"/>
    <property type="match status" value="1"/>
</dbReference>
<dbReference type="Proteomes" id="UP000013781">
    <property type="component" value="Unassembled WGS sequence"/>
</dbReference>
<comment type="caution">
    <text evidence="2">The sequence shown here is derived from an EMBL/GenBank/DDBJ whole genome shotgun (WGS) entry which is preliminary data.</text>
</comment>
<evidence type="ECO:0000313" key="4">
    <source>
        <dbReference type="Proteomes" id="UP000013781"/>
    </source>
</evidence>
<dbReference type="PANTHER" id="PTHR41775:SF1">
    <property type="entry name" value="PEPTIDASE M6-LIKE DOMAIN-CONTAINING PROTEIN"/>
    <property type="match status" value="1"/>
</dbReference>
<dbReference type="SUPFAM" id="SSF47473">
    <property type="entry name" value="EF-hand"/>
    <property type="match status" value="1"/>
</dbReference>
<dbReference type="PANTHER" id="PTHR41775">
    <property type="entry name" value="SECRETED PROTEIN-RELATED"/>
    <property type="match status" value="1"/>
</dbReference>
<feature type="domain" description="EF-hand" evidence="1">
    <location>
        <begin position="249"/>
        <end position="275"/>
    </location>
</feature>
<dbReference type="Pfam" id="PF02368">
    <property type="entry name" value="Big_2"/>
    <property type="match status" value="5"/>
</dbReference>
<dbReference type="AlphaFoldDB" id="R2STG0"/>
<dbReference type="SMART" id="SM00635">
    <property type="entry name" value="BID_2"/>
    <property type="match status" value="5"/>
</dbReference>
<keyword evidence="2" id="KW-0645">Protease</keyword>
<dbReference type="OrthoDB" id="275270at2"/>
<keyword evidence="5" id="KW-1185">Reference proteome</keyword>
<reference evidence="2 4" key="1">
    <citation type="submission" date="2013-02" db="EMBL/GenBank/DDBJ databases">
        <title>The Genome Sequence of Enterococcus moraviensis BAA-383.</title>
        <authorList>
            <consortium name="The Broad Institute Genome Sequencing Platform"/>
            <consortium name="The Broad Institute Genome Sequencing Center for Infectious Disease"/>
            <person name="Earl A.M."/>
            <person name="Gilmore M.S."/>
            <person name="Lebreton F."/>
            <person name="Walker B."/>
            <person name="Young S.K."/>
            <person name="Zeng Q."/>
            <person name="Gargeya S."/>
            <person name="Fitzgerald M."/>
            <person name="Haas B."/>
            <person name="Abouelleil A."/>
            <person name="Alvarado L."/>
            <person name="Arachchi H.M."/>
            <person name="Berlin A.M."/>
            <person name="Chapman S.B."/>
            <person name="Dewar J."/>
            <person name="Goldberg J."/>
            <person name="Griggs A."/>
            <person name="Gujja S."/>
            <person name="Hansen M."/>
            <person name="Howarth C."/>
            <person name="Imamovic A."/>
            <person name="Larimer J."/>
            <person name="McCowan C."/>
            <person name="Murphy C."/>
            <person name="Neiman D."/>
            <person name="Pearson M."/>
            <person name="Priest M."/>
            <person name="Roberts A."/>
            <person name="Saif S."/>
            <person name="Shea T."/>
            <person name="Sisk P."/>
            <person name="Sykes S."/>
            <person name="Wortman J."/>
            <person name="Nusbaum C."/>
            <person name="Birren B."/>
        </authorList>
    </citation>
    <scope>NUCLEOTIDE SEQUENCE [LARGE SCALE GENOMIC DNA]</scope>
    <source>
        <strain evidence="2 4">ATCC BAA-383</strain>
    </source>
</reference>
<name>R2STG0_9ENTE</name>
<dbReference type="SUPFAM" id="SSF55486">
    <property type="entry name" value="Metalloproteases ('zincins'), catalytic domain"/>
    <property type="match status" value="1"/>
</dbReference>
<dbReference type="RefSeq" id="WP_010766333.1">
    <property type="nucleotide sequence ID" value="NZ_ASWB01000003.1"/>
</dbReference>
<dbReference type="eggNOG" id="COG5492">
    <property type="taxonomic scope" value="Bacteria"/>
</dbReference>
<accession>R2STG0</accession>
<organism evidence="2 4">
    <name type="scientific">Enterococcus moraviensis ATCC BAA-383</name>
    <dbReference type="NCBI Taxonomy" id="1158609"/>
    <lineage>
        <taxon>Bacteria</taxon>
        <taxon>Bacillati</taxon>
        <taxon>Bacillota</taxon>
        <taxon>Bacilli</taxon>
        <taxon>Lactobacillales</taxon>
        <taxon>Enterococcaceae</taxon>
        <taxon>Enterococcus</taxon>
    </lineage>
</organism>
<dbReference type="Gene3D" id="2.60.40.1080">
    <property type="match status" value="5"/>
</dbReference>
<dbReference type="STRING" id="155617.RV09_GL001116"/>
<evidence type="ECO:0000313" key="3">
    <source>
        <dbReference type="EMBL" id="EOT66083.1"/>
    </source>
</evidence>
<evidence type="ECO:0000259" key="1">
    <source>
        <dbReference type="PROSITE" id="PS50222"/>
    </source>
</evidence>
<dbReference type="GO" id="GO:0005509">
    <property type="term" value="F:calcium ion binding"/>
    <property type="evidence" value="ECO:0007669"/>
    <property type="project" value="InterPro"/>
</dbReference>
<evidence type="ECO:0000313" key="2">
    <source>
        <dbReference type="EMBL" id="EOH96111.1"/>
    </source>
</evidence>
<dbReference type="EMBL" id="ASWB01000003">
    <property type="protein sequence ID" value="EOT66083.1"/>
    <property type="molecule type" value="Genomic_DNA"/>
</dbReference>
<dbReference type="SUPFAM" id="SSF49373">
    <property type="entry name" value="Invasin/intimin cell-adhesion fragments"/>
    <property type="match status" value="5"/>
</dbReference>
<dbReference type="PATRIC" id="fig|1158609.3.peg.2943"/>
<dbReference type="GO" id="GO:0006508">
    <property type="term" value="P:proteolysis"/>
    <property type="evidence" value="ECO:0007669"/>
    <property type="project" value="UniProtKB-KW"/>
</dbReference>
<dbReference type="InterPro" id="IPR002048">
    <property type="entry name" value="EF_hand_dom"/>
</dbReference>
<dbReference type="eggNOG" id="COG4412">
    <property type="taxonomic scope" value="Bacteria"/>
</dbReference>
<dbReference type="InterPro" id="IPR003343">
    <property type="entry name" value="Big_2"/>
</dbReference>
<sequence>MKKEKIFNVIGLSILSYLVCFTGFLQAEAVPVNPNLGKMTIEQPDGQTFEGELKGDEYLNYVVANETEDVVVQGSDGYWQYAQMKKTRTGIQTSGQKYLIDKKPKDALTEEELVNFEVPQQKENRQLKTGPLSLSKDQNLLVVVVEFNNQKLNHSSYSWGMREESSVQDWSEKIFGDGAEAKTLKNYYAEATQNRINLLPAQTTQYEDAPGIVKVSFDGDHPNTDGENKMPRTVVMEKILYEAEKYIDISLYDKNGDGKIDKNELHVMFIVAGFEMSNSLATKNAIWGHKRHGNLSTKDNLVFNNGYFAIGEKMLVGHEENYGGSTMLTKRDVAISIGIMAHEFGHDLGLPDLYGTQTELTGAGLGYHSVMASGSWGGNGRWYSKKPIDDSGALPTHFDAYSKMQLGFPVETIEKEQDVATVDAQNDAFKVYKLPIYKDNIKNEKEYYLIENRQIFGFDEGRRKTNGSEGISVYHINENYRNNLSIPKYGEQLVTLKEADESIVGYPILSKGRGEKYSSKSYLTKENELSLFNVETVPTSKTTDGASPKLDLSVEEKKDNTVKISFKNAKVISVTGITLEPKTVELEEKGSKQLTTTVTPTDATNKTVTWSSSNEAVATVTAEGKVEAIKAGKATITATTEDGKKTATSEVTVIPAVIEVTGVSVNPAALELEEKTSGQLTATITPANATNKTVKWASSDETIAKVTAEGKVEAIKAGKATITATTEDGKKTATSEVTVIPAVIKVTGVSVNPAALELEEKTSKELTATITPANATNKTVKWASSDETIAKVTAEGKVEAIKAGKATITATTEDGKKTAASEVTVIPAVIKVTGVSVNPAALELEEKTSGQLTATVTPTDATNKTVTWSSSNEAVATVTTAGKVEAIKAGKATITATTEDGKKTAVTELTVKAAFIDVTNVTLDKELFLEVDQQTEAKATITPSNATNQNVKWGSLDTSVATVDQQGKITAKTVGTATIFVITEDSNRTAFMKVIVGEKGSRPESALLIPDYGMSAGKINQVSEKKYHKFVASRTGNYQVIAVPANSNWFCWLTVTDESGEVLHNDLGVQKNQLALEKGKTYYIEIKSLLGQGEYRIIIL</sequence>
<dbReference type="InterPro" id="IPR008757">
    <property type="entry name" value="Peptidase_M6-like_domain"/>
</dbReference>
<dbReference type="InterPro" id="IPR008964">
    <property type="entry name" value="Invasin/intimin_cell_adhesion"/>
</dbReference>
<dbReference type="Pfam" id="PF05547">
    <property type="entry name" value="Peptidase_M6"/>
    <property type="match status" value="1"/>
</dbReference>
<keyword evidence="2" id="KW-0482">Metalloprotease</keyword>
<evidence type="ECO:0000313" key="5">
    <source>
        <dbReference type="Proteomes" id="UP000014157"/>
    </source>
</evidence>
<dbReference type="GO" id="GO:0008237">
    <property type="term" value="F:metallopeptidase activity"/>
    <property type="evidence" value="ECO:0007669"/>
    <property type="project" value="UniProtKB-KW"/>
</dbReference>